<proteinExistence type="predicted"/>
<dbReference type="RefSeq" id="WP_215235683.1">
    <property type="nucleotide sequence ID" value="NZ_CAJRAU010000007.1"/>
</dbReference>
<gene>
    <name evidence="1" type="ORF">DYBT9623_04404</name>
</gene>
<keyword evidence="2" id="KW-1185">Reference proteome</keyword>
<name>A0ABN7RCD3_9BACT</name>
<evidence type="ECO:0000313" key="1">
    <source>
        <dbReference type="EMBL" id="CAG5072864.1"/>
    </source>
</evidence>
<reference evidence="1 2" key="1">
    <citation type="submission" date="2021-04" db="EMBL/GenBank/DDBJ databases">
        <authorList>
            <person name="Rodrigo-Torres L."/>
            <person name="Arahal R. D."/>
            <person name="Lucena T."/>
        </authorList>
    </citation>
    <scope>NUCLEOTIDE SEQUENCE [LARGE SCALE GENOMIC DNA]</scope>
    <source>
        <strain evidence="1 2">CECT 9623</strain>
    </source>
</reference>
<accession>A0ABN7RCD3</accession>
<organism evidence="1 2">
    <name type="scientific">Dyadobacter linearis</name>
    <dbReference type="NCBI Taxonomy" id="2823330"/>
    <lineage>
        <taxon>Bacteria</taxon>
        <taxon>Pseudomonadati</taxon>
        <taxon>Bacteroidota</taxon>
        <taxon>Cytophagia</taxon>
        <taxon>Cytophagales</taxon>
        <taxon>Spirosomataceae</taxon>
        <taxon>Dyadobacter</taxon>
    </lineage>
</organism>
<sequence>MSNIQEIIKSHFENLYGVTVLYEYSSLYELHLLKLIPYKSILKDEVFKAIRAVIRECTRNNPDESWYLVEDDDMIKMTCPTFLYWKEENVVSNHVDVDASYNGRYLPTPGVLIATDNFKNLMSPRKLAKTVDVIEEATLNNYEYAFAA</sequence>
<evidence type="ECO:0000313" key="2">
    <source>
        <dbReference type="Proteomes" id="UP000679725"/>
    </source>
</evidence>
<protein>
    <submittedName>
        <fullName evidence="1">Uncharacterized protein</fullName>
    </submittedName>
</protein>
<dbReference type="EMBL" id="CAJRAU010000007">
    <property type="protein sequence ID" value="CAG5072864.1"/>
    <property type="molecule type" value="Genomic_DNA"/>
</dbReference>
<dbReference type="Proteomes" id="UP000679725">
    <property type="component" value="Unassembled WGS sequence"/>
</dbReference>
<comment type="caution">
    <text evidence="1">The sequence shown here is derived from an EMBL/GenBank/DDBJ whole genome shotgun (WGS) entry which is preliminary data.</text>
</comment>